<proteinExistence type="predicted"/>
<evidence type="ECO:0000259" key="2">
    <source>
        <dbReference type="Pfam" id="PF14244"/>
    </source>
</evidence>
<dbReference type="AlphaFoldDB" id="A0A2I0JTJ0"/>
<gene>
    <name evidence="3" type="ORF">CRG98_020027</name>
</gene>
<dbReference type="Proteomes" id="UP000233551">
    <property type="component" value="Unassembled WGS sequence"/>
</dbReference>
<dbReference type="PANTHER" id="PTHR37610:SF97">
    <property type="entry name" value="RETROTRANSPOSON GAG DOMAIN-CONTAINING PROTEIN"/>
    <property type="match status" value="1"/>
</dbReference>
<protein>
    <recommendedName>
        <fullName evidence="2">Retrotransposon Copia-like N-terminal domain-containing protein</fullName>
    </recommendedName>
</protein>
<evidence type="ECO:0000256" key="1">
    <source>
        <dbReference type="SAM" id="MobiDB-lite"/>
    </source>
</evidence>
<evidence type="ECO:0000313" key="4">
    <source>
        <dbReference type="Proteomes" id="UP000233551"/>
    </source>
</evidence>
<name>A0A2I0JTJ0_PUNGR</name>
<dbReference type="InterPro" id="IPR029472">
    <property type="entry name" value="Copia-like_N"/>
</dbReference>
<dbReference type="PANTHER" id="PTHR37610">
    <property type="entry name" value="CCHC-TYPE DOMAIN-CONTAINING PROTEIN"/>
    <property type="match status" value="1"/>
</dbReference>
<feature type="compositionally biased region" description="Basic and acidic residues" evidence="1">
    <location>
        <begin position="7"/>
        <end position="16"/>
    </location>
</feature>
<dbReference type="EMBL" id="PGOL01001263">
    <property type="protein sequence ID" value="PKI59618.1"/>
    <property type="molecule type" value="Genomic_DNA"/>
</dbReference>
<feature type="region of interest" description="Disordered" evidence="1">
    <location>
        <begin position="1"/>
        <end position="27"/>
    </location>
</feature>
<evidence type="ECO:0000313" key="3">
    <source>
        <dbReference type="EMBL" id="PKI59618.1"/>
    </source>
</evidence>
<organism evidence="3 4">
    <name type="scientific">Punica granatum</name>
    <name type="common">Pomegranate</name>
    <dbReference type="NCBI Taxonomy" id="22663"/>
    <lineage>
        <taxon>Eukaryota</taxon>
        <taxon>Viridiplantae</taxon>
        <taxon>Streptophyta</taxon>
        <taxon>Embryophyta</taxon>
        <taxon>Tracheophyta</taxon>
        <taxon>Spermatophyta</taxon>
        <taxon>Magnoliopsida</taxon>
        <taxon>eudicotyledons</taxon>
        <taxon>Gunneridae</taxon>
        <taxon>Pentapetalae</taxon>
        <taxon>rosids</taxon>
        <taxon>malvids</taxon>
        <taxon>Myrtales</taxon>
        <taxon>Lythraceae</taxon>
        <taxon>Punica</taxon>
    </lineage>
</organism>
<accession>A0A2I0JTJ0</accession>
<sequence>MSDVSDDERSPRRDIGSSKGRKAGNDTGKGVEIPAVYHLTASDSTGAQVIGCTLNGNNYLTWSRTMIIALRARNKLPFIDGSLDKPGEDDPLRERWERCNSTLIAWMFNTMEESLQATVAYAIDAKNLWDNLKERYSEGNQSRVFQIKIEICLLKQEEFVLGLSGLSILAFKVQDHTRKGARTKTGATD</sequence>
<keyword evidence="4" id="KW-1185">Reference proteome</keyword>
<comment type="caution">
    <text evidence="3">The sequence shown here is derived from an EMBL/GenBank/DDBJ whole genome shotgun (WGS) entry which is preliminary data.</text>
</comment>
<feature type="domain" description="Retrotransposon Copia-like N-terminal" evidence="2">
    <location>
        <begin position="41"/>
        <end position="86"/>
    </location>
</feature>
<dbReference type="Pfam" id="PF14244">
    <property type="entry name" value="Retrotran_gag_3"/>
    <property type="match status" value="1"/>
</dbReference>
<reference evidence="3 4" key="1">
    <citation type="submission" date="2017-11" db="EMBL/GenBank/DDBJ databases">
        <title>De-novo sequencing of pomegranate (Punica granatum L.) genome.</title>
        <authorList>
            <person name="Akparov Z."/>
            <person name="Amiraslanov A."/>
            <person name="Hajiyeva S."/>
            <person name="Abbasov M."/>
            <person name="Kaur K."/>
            <person name="Hamwieh A."/>
            <person name="Solovyev V."/>
            <person name="Salamov A."/>
            <person name="Braich B."/>
            <person name="Kosarev P."/>
            <person name="Mahmoud A."/>
            <person name="Hajiyev E."/>
            <person name="Babayeva S."/>
            <person name="Izzatullayeva V."/>
            <person name="Mammadov A."/>
            <person name="Mammadov A."/>
            <person name="Sharifova S."/>
            <person name="Ojaghi J."/>
            <person name="Eynullazada K."/>
            <person name="Bayramov B."/>
            <person name="Abdulazimova A."/>
            <person name="Shahmuradov I."/>
        </authorList>
    </citation>
    <scope>NUCLEOTIDE SEQUENCE [LARGE SCALE GENOMIC DNA]</scope>
    <source>
        <strain evidence="4">cv. AG2017</strain>
        <tissue evidence="3">Leaf</tissue>
    </source>
</reference>